<sequence length="317" mass="35132">MHLRKRCIPSLNNACSISISISIAVVRMGRAPCCDKASVKRGPWSPEEDTILKNYLQIHGTASNWIALPSKAGLNRCGKSCRLRWLNYLRPDIKHGGFTEEEDNIIYTLYTSIGSRWSVIASQLAGRTDNDVKNHWNTKLKKKILAGKVSLINRSNKNDKTTTDIVQGTITPSIPDLGDSVYRNSSYFTANSGTLSYENDIIYQQINLGPHKGTILDPNQVTFSGVTGVSDYHTSANNSYSSMSLSQEASSLSNSSSLTMESNYVSWSANGVFEEQGSLMDLSFDESPYYELLLGFDFQKASTEIDPDLGNYCPFRS</sequence>
<proteinExistence type="predicted"/>
<name>A0ACC1XAQ0_MELAZ</name>
<evidence type="ECO:0000313" key="2">
    <source>
        <dbReference type="Proteomes" id="UP001164539"/>
    </source>
</evidence>
<dbReference type="EMBL" id="CM051403">
    <property type="protein sequence ID" value="KAJ4708576.1"/>
    <property type="molecule type" value="Genomic_DNA"/>
</dbReference>
<accession>A0ACC1XAQ0</accession>
<gene>
    <name evidence="1" type="ORF">OWV82_018500</name>
</gene>
<comment type="caution">
    <text evidence="1">The sequence shown here is derived from an EMBL/GenBank/DDBJ whole genome shotgun (WGS) entry which is preliminary data.</text>
</comment>
<evidence type="ECO:0000313" key="1">
    <source>
        <dbReference type="EMBL" id="KAJ4708576.1"/>
    </source>
</evidence>
<protein>
    <submittedName>
        <fullName evidence="1">MYB transcription factor</fullName>
    </submittedName>
</protein>
<organism evidence="1 2">
    <name type="scientific">Melia azedarach</name>
    <name type="common">Chinaberry tree</name>
    <dbReference type="NCBI Taxonomy" id="155640"/>
    <lineage>
        <taxon>Eukaryota</taxon>
        <taxon>Viridiplantae</taxon>
        <taxon>Streptophyta</taxon>
        <taxon>Embryophyta</taxon>
        <taxon>Tracheophyta</taxon>
        <taxon>Spermatophyta</taxon>
        <taxon>Magnoliopsida</taxon>
        <taxon>eudicotyledons</taxon>
        <taxon>Gunneridae</taxon>
        <taxon>Pentapetalae</taxon>
        <taxon>rosids</taxon>
        <taxon>malvids</taxon>
        <taxon>Sapindales</taxon>
        <taxon>Meliaceae</taxon>
        <taxon>Melia</taxon>
    </lineage>
</organism>
<reference evidence="1 2" key="1">
    <citation type="journal article" date="2023" name="Science">
        <title>Complex scaffold remodeling in plant triterpene biosynthesis.</title>
        <authorList>
            <person name="De La Pena R."/>
            <person name="Hodgson H."/>
            <person name="Liu J.C."/>
            <person name="Stephenson M.J."/>
            <person name="Martin A.C."/>
            <person name="Owen C."/>
            <person name="Harkess A."/>
            <person name="Leebens-Mack J."/>
            <person name="Jimenez L.E."/>
            <person name="Osbourn A."/>
            <person name="Sattely E.S."/>
        </authorList>
    </citation>
    <scope>NUCLEOTIDE SEQUENCE [LARGE SCALE GENOMIC DNA]</scope>
    <source>
        <strain evidence="2">cv. JPN11</strain>
        <tissue evidence="1">Leaf</tissue>
    </source>
</reference>
<dbReference type="Proteomes" id="UP001164539">
    <property type="component" value="Chromosome 10"/>
</dbReference>
<keyword evidence="2" id="KW-1185">Reference proteome</keyword>